<evidence type="ECO:0000313" key="8">
    <source>
        <dbReference type="RefSeq" id="XP_002732159.1"/>
    </source>
</evidence>
<dbReference type="GeneID" id="100374004"/>
<evidence type="ECO:0000256" key="6">
    <source>
        <dbReference type="ARBA" id="ARBA00032692"/>
    </source>
</evidence>
<dbReference type="RefSeq" id="XP_002732159.1">
    <property type="nucleotide sequence ID" value="XM_002732113.1"/>
</dbReference>
<gene>
    <name evidence="8" type="primary">LOC100374004</name>
</gene>
<evidence type="ECO:0000256" key="1">
    <source>
        <dbReference type="ARBA" id="ARBA00004371"/>
    </source>
</evidence>
<accession>A0ABM0GKW8</accession>
<keyword evidence="7" id="KW-1185">Reference proteome</keyword>
<proteinExistence type="inferred from homology"/>
<dbReference type="Proteomes" id="UP000694865">
    <property type="component" value="Unplaced"/>
</dbReference>
<keyword evidence="4" id="KW-0963">Cytoplasm</keyword>
<dbReference type="Pfam" id="PF16672">
    <property type="entry name" value="LAMTOR5"/>
    <property type="match status" value="1"/>
</dbReference>
<dbReference type="SUPFAM" id="SSF103196">
    <property type="entry name" value="Roadblock/LC7 domain"/>
    <property type="match status" value="1"/>
</dbReference>
<evidence type="ECO:0000256" key="4">
    <source>
        <dbReference type="ARBA" id="ARBA00022490"/>
    </source>
</evidence>
<protein>
    <recommendedName>
        <fullName evidence="6">Late endosomal/lysosomal adaptor and MAPK and MTOR activator 5</fullName>
    </recommendedName>
</protein>
<reference evidence="8" key="1">
    <citation type="submission" date="2025-08" db="UniProtKB">
        <authorList>
            <consortium name="RefSeq"/>
        </authorList>
    </citation>
    <scope>IDENTIFICATION</scope>
    <source>
        <tissue evidence="8">Testes</tissue>
    </source>
</reference>
<keyword evidence="5" id="KW-0458">Lysosome</keyword>
<sequence>MEESLDKQLDDTMNVHGVVGVLAADHQGLCLASKGNAQVSGAGLMSSLAEAGKQLSSDEQKCPVVCLESDTCNILIKSHDNVTMAIYKVAS</sequence>
<comment type="subcellular location">
    <subcellularLocation>
        <location evidence="2">Cytoplasm</location>
    </subcellularLocation>
    <subcellularLocation>
        <location evidence="1">Lysosome</location>
    </subcellularLocation>
</comment>
<dbReference type="PRINTS" id="PR02092">
    <property type="entry name" value="HEPBVIRUSXIP"/>
</dbReference>
<name>A0ABM0GKW8_SACKO</name>
<organism evidence="7 8">
    <name type="scientific">Saccoglossus kowalevskii</name>
    <name type="common">Acorn worm</name>
    <dbReference type="NCBI Taxonomy" id="10224"/>
    <lineage>
        <taxon>Eukaryota</taxon>
        <taxon>Metazoa</taxon>
        <taxon>Hemichordata</taxon>
        <taxon>Enteropneusta</taxon>
        <taxon>Harrimaniidae</taxon>
        <taxon>Saccoglossus</taxon>
    </lineage>
</organism>
<dbReference type="Gene3D" id="3.30.450.30">
    <property type="entry name" value="Dynein light chain 2a, cytoplasmic"/>
    <property type="match status" value="1"/>
</dbReference>
<dbReference type="PANTHER" id="PTHR13342:SF2">
    <property type="entry name" value="RAGULATOR COMPLEX PROTEIN LAMTOR5"/>
    <property type="match status" value="1"/>
</dbReference>
<evidence type="ECO:0000256" key="3">
    <source>
        <dbReference type="ARBA" id="ARBA00007795"/>
    </source>
</evidence>
<dbReference type="PANTHER" id="PTHR13342">
    <property type="entry name" value="RAGULATOR COMPLEX PROTEIN LAMTOR5"/>
    <property type="match status" value="1"/>
</dbReference>
<comment type="similarity">
    <text evidence="3">Belongs to the LAMTOR5 family.</text>
</comment>
<evidence type="ECO:0000313" key="7">
    <source>
        <dbReference type="Proteomes" id="UP000694865"/>
    </source>
</evidence>
<evidence type="ECO:0000256" key="5">
    <source>
        <dbReference type="ARBA" id="ARBA00023228"/>
    </source>
</evidence>
<evidence type="ECO:0000256" key="2">
    <source>
        <dbReference type="ARBA" id="ARBA00004496"/>
    </source>
</evidence>
<dbReference type="InterPro" id="IPR024135">
    <property type="entry name" value="LAMTOR5"/>
</dbReference>